<keyword evidence="3" id="KW-1185">Reference proteome</keyword>
<feature type="region of interest" description="Disordered" evidence="1">
    <location>
        <begin position="141"/>
        <end position="178"/>
    </location>
</feature>
<protein>
    <submittedName>
        <fullName evidence="2">Uncharacterized protein</fullName>
    </submittedName>
</protein>
<evidence type="ECO:0000313" key="2">
    <source>
        <dbReference type="EMBL" id="CAE1296948.1"/>
    </source>
</evidence>
<dbReference type="AlphaFoldDB" id="A0A812DGA6"/>
<dbReference type="EMBL" id="CAHIKZ030003156">
    <property type="protein sequence ID" value="CAE1296948.1"/>
    <property type="molecule type" value="Genomic_DNA"/>
</dbReference>
<evidence type="ECO:0000313" key="3">
    <source>
        <dbReference type="Proteomes" id="UP000597762"/>
    </source>
</evidence>
<reference evidence="2" key="1">
    <citation type="submission" date="2021-01" db="EMBL/GenBank/DDBJ databases">
        <authorList>
            <person name="Li R."/>
            <person name="Bekaert M."/>
        </authorList>
    </citation>
    <scope>NUCLEOTIDE SEQUENCE</scope>
    <source>
        <strain evidence="2">Farmed</strain>
    </source>
</reference>
<feature type="compositionally biased region" description="Basic residues" evidence="1">
    <location>
        <begin position="167"/>
        <end position="178"/>
    </location>
</feature>
<proteinExistence type="predicted"/>
<feature type="region of interest" description="Disordered" evidence="1">
    <location>
        <begin position="1"/>
        <end position="25"/>
    </location>
</feature>
<comment type="caution">
    <text evidence="2">The sequence shown here is derived from an EMBL/GenBank/DDBJ whole genome shotgun (WGS) entry which is preliminary data.</text>
</comment>
<dbReference type="Proteomes" id="UP000597762">
    <property type="component" value="Unassembled WGS sequence"/>
</dbReference>
<name>A0A812DGA6_ACAPH</name>
<organism evidence="2 3">
    <name type="scientific">Acanthosepion pharaonis</name>
    <name type="common">Pharaoh cuttlefish</name>
    <name type="synonym">Sepia pharaonis</name>
    <dbReference type="NCBI Taxonomy" id="158019"/>
    <lineage>
        <taxon>Eukaryota</taxon>
        <taxon>Metazoa</taxon>
        <taxon>Spiralia</taxon>
        <taxon>Lophotrochozoa</taxon>
        <taxon>Mollusca</taxon>
        <taxon>Cephalopoda</taxon>
        <taxon>Coleoidea</taxon>
        <taxon>Decapodiformes</taxon>
        <taxon>Sepiida</taxon>
        <taxon>Sepiina</taxon>
        <taxon>Sepiidae</taxon>
        <taxon>Acanthosepion</taxon>
    </lineage>
</organism>
<accession>A0A812DGA6</accession>
<sequence length="178" mass="19318">MEIRRGRVRPPNNIRSRAGSWVMSRPSTVTRNRGWAGSCGVLGRRGAARSRSRSGAGVPSGQKMLERLGQAGDDEGAVDIAAPVDQRPSSPVPAMRQISPHREGDGFVTGPVNWLASRAPMRVAVAWRQLDFRWISSNASVSMPKAKSPRMRSIGGYSQSGRSPKLGSRRCARRSQLA</sequence>
<feature type="region of interest" description="Disordered" evidence="1">
    <location>
        <begin position="84"/>
        <end position="104"/>
    </location>
</feature>
<gene>
    <name evidence="2" type="ORF">SPHA_51724</name>
</gene>
<evidence type="ECO:0000256" key="1">
    <source>
        <dbReference type="SAM" id="MobiDB-lite"/>
    </source>
</evidence>